<dbReference type="SUPFAM" id="SSF88713">
    <property type="entry name" value="Glycoside hydrolase/deacetylase"/>
    <property type="match status" value="1"/>
</dbReference>
<gene>
    <name evidence="4" type="ORF">SAMN02745217_02669</name>
</gene>
<sequence>MDNGRPETENTLRRKRRIKHLKNAIIIIIIICLLLPTLLCVILFGKIYSLERKIDILTEKQVGMEEKSGEAFEKNLYYQAEDYSSSLEESEKNSYNEEEMSAGSSLDTSLTRNDSASNSGGNSAGSKEAIISPAAAKDNEEQSNKKTTEVSSGSKEDALNADEKEQGAQDKKPVSLKDTRKNIDEQERKKYEGKEVYLTFDDGPSGYTDDILNILDKYHVKATFFVIGKTDEQSKKSYKRIVEEGHSIGMHSYSHDYDQIYKSLKAFESDYKRIRQLIYETTGLETDIYRFPGGSGNEVSSTDMSVFIRYLNKENVVYYDWNVASGDATGVNYKPEQLCDNILEGIADHTRSIVLMHDTDAKLNTVRSLDSLLSTLTESGAKLLALNDTVKPIQQVKLSSSELYNK</sequence>
<feature type="compositionally biased region" description="Basic and acidic residues" evidence="1">
    <location>
        <begin position="137"/>
        <end position="182"/>
    </location>
</feature>
<dbReference type="Gene3D" id="3.20.20.370">
    <property type="entry name" value="Glycoside hydrolase/deacetylase"/>
    <property type="match status" value="1"/>
</dbReference>
<dbReference type="Pfam" id="PF01522">
    <property type="entry name" value="Polysacc_deac_1"/>
    <property type="match status" value="1"/>
</dbReference>
<evidence type="ECO:0000313" key="4">
    <source>
        <dbReference type="EMBL" id="SHO50278.1"/>
    </source>
</evidence>
<dbReference type="STRING" id="1121345.SAMN02745217_02669"/>
<dbReference type="GO" id="GO:0005975">
    <property type="term" value="P:carbohydrate metabolic process"/>
    <property type="evidence" value="ECO:0007669"/>
    <property type="project" value="InterPro"/>
</dbReference>
<keyword evidence="2" id="KW-0812">Transmembrane</keyword>
<keyword evidence="2" id="KW-1133">Transmembrane helix</keyword>
<feature type="domain" description="NodB homology" evidence="3">
    <location>
        <begin position="194"/>
        <end position="384"/>
    </location>
</feature>
<dbReference type="OrthoDB" id="9806342at2"/>
<dbReference type="AlphaFoldDB" id="A0A1M7YCP3"/>
<dbReference type="CDD" id="cd10944">
    <property type="entry name" value="CE4_SmPgdA_like"/>
    <property type="match status" value="1"/>
</dbReference>
<feature type="region of interest" description="Disordered" evidence="1">
    <location>
        <begin position="88"/>
        <end position="182"/>
    </location>
</feature>
<name>A0A1M7YCP3_9FIRM</name>
<dbReference type="PROSITE" id="PS51677">
    <property type="entry name" value="NODB"/>
    <property type="match status" value="1"/>
</dbReference>
<dbReference type="Proteomes" id="UP000184612">
    <property type="component" value="Unassembled WGS sequence"/>
</dbReference>
<feature type="transmembrane region" description="Helical" evidence="2">
    <location>
        <begin position="21"/>
        <end position="44"/>
    </location>
</feature>
<reference evidence="4 5" key="1">
    <citation type="submission" date="2016-12" db="EMBL/GenBank/DDBJ databases">
        <authorList>
            <person name="Song W.-J."/>
            <person name="Kurnit D.M."/>
        </authorList>
    </citation>
    <scope>NUCLEOTIDE SEQUENCE [LARGE SCALE GENOMIC DNA]</scope>
    <source>
        <strain evidence="4 5">DSM 12503</strain>
    </source>
</reference>
<keyword evidence="5" id="KW-1185">Reference proteome</keyword>
<evidence type="ECO:0000259" key="3">
    <source>
        <dbReference type="PROSITE" id="PS51677"/>
    </source>
</evidence>
<feature type="compositionally biased region" description="Polar residues" evidence="1">
    <location>
        <begin position="102"/>
        <end position="114"/>
    </location>
</feature>
<evidence type="ECO:0000256" key="2">
    <source>
        <dbReference type="SAM" id="Phobius"/>
    </source>
</evidence>
<dbReference type="GO" id="GO:0016810">
    <property type="term" value="F:hydrolase activity, acting on carbon-nitrogen (but not peptide) bonds"/>
    <property type="evidence" value="ECO:0007669"/>
    <property type="project" value="InterPro"/>
</dbReference>
<accession>A0A1M7YCP3</accession>
<dbReference type="InterPro" id="IPR050248">
    <property type="entry name" value="Polysacc_deacetylase_ArnD"/>
</dbReference>
<dbReference type="PANTHER" id="PTHR10587">
    <property type="entry name" value="GLYCOSYL TRANSFERASE-RELATED"/>
    <property type="match status" value="1"/>
</dbReference>
<proteinExistence type="predicted"/>
<dbReference type="InterPro" id="IPR002509">
    <property type="entry name" value="NODB_dom"/>
</dbReference>
<dbReference type="EMBL" id="FRFD01000007">
    <property type="protein sequence ID" value="SHO50278.1"/>
    <property type="molecule type" value="Genomic_DNA"/>
</dbReference>
<protein>
    <submittedName>
        <fullName evidence="4">Peptidoglycan/xylan/chitin deacetylase, PgdA/CDA1 family</fullName>
    </submittedName>
</protein>
<evidence type="ECO:0000256" key="1">
    <source>
        <dbReference type="SAM" id="MobiDB-lite"/>
    </source>
</evidence>
<dbReference type="InterPro" id="IPR011330">
    <property type="entry name" value="Glyco_hydro/deAcase_b/a-brl"/>
</dbReference>
<keyword evidence="2" id="KW-0472">Membrane</keyword>
<evidence type="ECO:0000313" key="5">
    <source>
        <dbReference type="Proteomes" id="UP000184612"/>
    </source>
</evidence>
<feature type="compositionally biased region" description="Low complexity" evidence="1">
    <location>
        <begin position="115"/>
        <end position="126"/>
    </location>
</feature>
<dbReference type="PANTHER" id="PTHR10587:SF125">
    <property type="entry name" value="POLYSACCHARIDE DEACETYLASE YHEN-RELATED"/>
    <property type="match status" value="1"/>
</dbReference>
<organism evidence="4 5">
    <name type="scientific">Anaerocolumna xylanovorans DSM 12503</name>
    <dbReference type="NCBI Taxonomy" id="1121345"/>
    <lineage>
        <taxon>Bacteria</taxon>
        <taxon>Bacillati</taxon>
        <taxon>Bacillota</taxon>
        <taxon>Clostridia</taxon>
        <taxon>Lachnospirales</taxon>
        <taxon>Lachnospiraceae</taxon>
        <taxon>Anaerocolumna</taxon>
    </lineage>
</organism>